<evidence type="ECO:0000259" key="5">
    <source>
        <dbReference type="Pfam" id="PF25917"/>
    </source>
</evidence>
<proteinExistence type="inferred from homology"/>
<dbReference type="SUPFAM" id="SSF111369">
    <property type="entry name" value="HlyD-like secretion proteins"/>
    <property type="match status" value="2"/>
</dbReference>
<dbReference type="Gene3D" id="2.40.50.100">
    <property type="match status" value="1"/>
</dbReference>
<dbReference type="PANTHER" id="PTHR30469">
    <property type="entry name" value="MULTIDRUG RESISTANCE PROTEIN MDTA"/>
    <property type="match status" value="1"/>
</dbReference>
<dbReference type="Proteomes" id="UP001054846">
    <property type="component" value="Chromosome"/>
</dbReference>
<dbReference type="Pfam" id="PF25954">
    <property type="entry name" value="Beta-barrel_RND_2"/>
    <property type="match status" value="1"/>
</dbReference>
<keyword evidence="2 3" id="KW-0175">Coiled coil</keyword>
<feature type="transmembrane region" description="Helical" evidence="4">
    <location>
        <begin position="20"/>
        <end position="41"/>
    </location>
</feature>
<sequence>MHILEDPRLKFVGGRVGRSVFLLGGALVFTAISFGAGWLLAHQPAAQPGAGVAETADETALVKTVTVRRAFVAATRTITGNLEAEKSVTLTSRIPGSVRSLNVREGDRVSAGQVLAQIDVNDILAKRNQAKAAVNAARSGYLTAQAQTREADAQLVEARAQLVDALREQRRMQALQAEGAIPQAMLDSANTKVDVLQAKIGQIQAKIAQAQAQVNQALAQVREAQAAANETLANLDYGTVTAPFAGTISRKYTEVGAMAGTGQPLLKLESTDKLCLSLAAPESLVARFRPGQFMDVAVDALGRSLPGVVSQVIASADPQSRNFTVKVALSRTEGAIPGLFGRVQVLSSERQMLLVPTAALQERLGVSGVHEVVSGVSHFRPLTLGETRGSMTEVFSGLHEGSRVILDPAPDLAEGTRLSAR</sequence>
<feature type="domain" description="CusB-like beta-barrel" evidence="6">
    <location>
        <begin position="276"/>
        <end position="346"/>
    </location>
</feature>
<dbReference type="InterPro" id="IPR030190">
    <property type="entry name" value="MacA_alpha-hairpin_sf"/>
</dbReference>
<evidence type="ECO:0000313" key="8">
    <source>
        <dbReference type="Proteomes" id="UP001054846"/>
    </source>
</evidence>
<gene>
    <name evidence="7" type="ORF">ISF26_11215</name>
</gene>
<dbReference type="InterPro" id="IPR058625">
    <property type="entry name" value="MdtA-like_BSH"/>
</dbReference>
<name>A0ABY3PSP7_9CYAN</name>
<evidence type="ECO:0000256" key="4">
    <source>
        <dbReference type="SAM" id="Phobius"/>
    </source>
</evidence>
<keyword evidence="4" id="KW-0472">Membrane</keyword>
<dbReference type="InterPro" id="IPR058792">
    <property type="entry name" value="Beta-barrel_RND_2"/>
</dbReference>
<keyword evidence="4" id="KW-0812">Transmembrane</keyword>
<dbReference type="Pfam" id="PF25917">
    <property type="entry name" value="BSH_RND"/>
    <property type="match status" value="1"/>
</dbReference>
<accession>A0ABY3PSP7</accession>
<evidence type="ECO:0000256" key="2">
    <source>
        <dbReference type="ARBA" id="ARBA00023054"/>
    </source>
</evidence>
<dbReference type="NCBIfam" id="TIGR01730">
    <property type="entry name" value="RND_mfp"/>
    <property type="match status" value="1"/>
</dbReference>
<dbReference type="InterPro" id="IPR006143">
    <property type="entry name" value="RND_pump_MFP"/>
</dbReference>
<dbReference type="PANTHER" id="PTHR30469:SF15">
    <property type="entry name" value="HLYD FAMILY OF SECRETION PROTEINS"/>
    <property type="match status" value="1"/>
</dbReference>
<dbReference type="Gene3D" id="2.40.30.170">
    <property type="match status" value="1"/>
</dbReference>
<feature type="domain" description="Multidrug resistance protein MdtA-like barrel-sandwich hybrid" evidence="5">
    <location>
        <begin position="87"/>
        <end position="264"/>
    </location>
</feature>
<reference evidence="7 8" key="1">
    <citation type="journal article" date="2021" name="Genome Biol. Evol.">
        <title>Complete Genome Sequencing of a Novel Gloeobacter Species from a Waterfall Cave in Mexico.</title>
        <authorList>
            <person name="Saw J.H."/>
            <person name="Cardona T."/>
            <person name="Montejano G."/>
        </authorList>
    </citation>
    <scope>NUCLEOTIDE SEQUENCE [LARGE SCALE GENOMIC DNA]</scope>
    <source>
        <strain evidence="7">MG652769</strain>
    </source>
</reference>
<protein>
    <submittedName>
        <fullName evidence="7">Efflux RND transporter periplasmic adaptor subunit</fullName>
    </submittedName>
</protein>
<dbReference type="Gene3D" id="2.40.420.20">
    <property type="match status" value="1"/>
</dbReference>
<keyword evidence="8" id="KW-1185">Reference proteome</keyword>
<dbReference type="RefSeq" id="WP_230844072.1">
    <property type="nucleotide sequence ID" value="NZ_CP063845.1"/>
</dbReference>
<feature type="coiled-coil region" evidence="3">
    <location>
        <begin position="148"/>
        <end position="234"/>
    </location>
</feature>
<evidence type="ECO:0000313" key="7">
    <source>
        <dbReference type="EMBL" id="UFP96736.1"/>
    </source>
</evidence>
<dbReference type="Gene3D" id="6.10.140.1990">
    <property type="match status" value="1"/>
</dbReference>
<evidence type="ECO:0000259" key="6">
    <source>
        <dbReference type="Pfam" id="PF25954"/>
    </source>
</evidence>
<comment type="similarity">
    <text evidence="1">Belongs to the membrane fusion protein (MFP) (TC 8.A.1) family.</text>
</comment>
<organism evidence="7 8">
    <name type="scientific">Gloeobacter morelensis MG652769</name>
    <dbReference type="NCBI Taxonomy" id="2781736"/>
    <lineage>
        <taxon>Bacteria</taxon>
        <taxon>Bacillati</taxon>
        <taxon>Cyanobacteriota</taxon>
        <taxon>Cyanophyceae</taxon>
        <taxon>Gloeobacterales</taxon>
        <taxon>Gloeobacteraceae</taxon>
        <taxon>Gloeobacter</taxon>
        <taxon>Gloeobacter morelensis</taxon>
    </lineage>
</organism>
<evidence type="ECO:0000256" key="3">
    <source>
        <dbReference type="SAM" id="Coils"/>
    </source>
</evidence>
<evidence type="ECO:0000256" key="1">
    <source>
        <dbReference type="ARBA" id="ARBA00009477"/>
    </source>
</evidence>
<keyword evidence="4" id="KW-1133">Transmembrane helix</keyword>
<dbReference type="EMBL" id="CP063845">
    <property type="protein sequence ID" value="UFP96736.1"/>
    <property type="molecule type" value="Genomic_DNA"/>
</dbReference>